<dbReference type="AlphaFoldDB" id="A0A3Q1EGN1"/>
<organism evidence="2 3">
    <name type="scientific">Acanthochromis polyacanthus</name>
    <name type="common">spiny chromis</name>
    <dbReference type="NCBI Taxonomy" id="80966"/>
    <lineage>
        <taxon>Eukaryota</taxon>
        <taxon>Metazoa</taxon>
        <taxon>Chordata</taxon>
        <taxon>Craniata</taxon>
        <taxon>Vertebrata</taxon>
        <taxon>Euteleostomi</taxon>
        <taxon>Actinopterygii</taxon>
        <taxon>Neopterygii</taxon>
        <taxon>Teleostei</taxon>
        <taxon>Neoteleostei</taxon>
        <taxon>Acanthomorphata</taxon>
        <taxon>Ovalentaria</taxon>
        <taxon>Pomacentridae</taxon>
        <taxon>Acanthochromis</taxon>
    </lineage>
</organism>
<dbReference type="Proteomes" id="UP000257200">
    <property type="component" value="Unplaced"/>
</dbReference>
<evidence type="ECO:0000256" key="1">
    <source>
        <dbReference type="SAM" id="Phobius"/>
    </source>
</evidence>
<keyword evidence="1" id="KW-1133">Transmembrane helix</keyword>
<accession>A0A3Q1EGN1</accession>
<evidence type="ECO:0000313" key="3">
    <source>
        <dbReference type="Proteomes" id="UP000257200"/>
    </source>
</evidence>
<evidence type="ECO:0000313" key="2">
    <source>
        <dbReference type="Ensembl" id="ENSAPOP00000002217.1"/>
    </source>
</evidence>
<keyword evidence="1" id="KW-0812">Transmembrane</keyword>
<dbReference type="InParanoid" id="A0A3Q1EGN1"/>
<keyword evidence="1" id="KW-0472">Membrane</keyword>
<name>A0A3Q1EGN1_9TELE</name>
<sequence>VCFFSGAKSASATAASGSNGAAAPQPGFLRSGALSLLNKLKVSVELLIALAALLSWVVVGVVMFDFVEYKAVPGRSQTPRNVSLQDFQIHAGLKTFLQSFSDIQQIITDPVKAVNDAVDEATSLLNKFQGSDVQDAEEDEGIHTISFL</sequence>
<evidence type="ECO:0008006" key="4">
    <source>
        <dbReference type="Google" id="ProtNLM"/>
    </source>
</evidence>
<keyword evidence="3" id="KW-1185">Reference proteome</keyword>
<protein>
    <recommendedName>
        <fullName evidence="4">Triadin</fullName>
    </recommendedName>
</protein>
<dbReference type="GeneTree" id="ENSGT01010000230037"/>
<proteinExistence type="predicted"/>
<reference evidence="2" key="1">
    <citation type="submission" date="2025-08" db="UniProtKB">
        <authorList>
            <consortium name="Ensembl"/>
        </authorList>
    </citation>
    <scope>IDENTIFICATION</scope>
</reference>
<reference evidence="2" key="2">
    <citation type="submission" date="2025-09" db="UniProtKB">
        <authorList>
            <consortium name="Ensembl"/>
        </authorList>
    </citation>
    <scope>IDENTIFICATION</scope>
</reference>
<dbReference type="Ensembl" id="ENSAPOT00000013833.1">
    <property type="protein sequence ID" value="ENSAPOP00000002217.1"/>
    <property type="gene ID" value="ENSAPOG00000003598.1"/>
</dbReference>
<feature type="transmembrane region" description="Helical" evidence="1">
    <location>
        <begin position="46"/>
        <end position="67"/>
    </location>
</feature>